<reference evidence="1 2" key="2">
    <citation type="journal article" date="2022" name="Mol. Ecol. Resour.">
        <title>The genomes of chicory, endive, great burdock and yacon provide insights into Asteraceae paleo-polyploidization history and plant inulin production.</title>
        <authorList>
            <person name="Fan W."/>
            <person name="Wang S."/>
            <person name="Wang H."/>
            <person name="Wang A."/>
            <person name="Jiang F."/>
            <person name="Liu H."/>
            <person name="Zhao H."/>
            <person name="Xu D."/>
            <person name="Zhang Y."/>
        </authorList>
    </citation>
    <scope>NUCLEOTIDE SEQUENCE [LARGE SCALE GENOMIC DNA]</scope>
    <source>
        <strain evidence="2">cv. Yunnan</strain>
        <tissue evidence="1">Leaves</tissue>
    </source>
</reference>
<dbReference type="Proteomes" id="UP001056120">
    <property type="component" value="Linkage Group LG06"/>
</dbReference>
<keyword evidence="2" id="KW-1185">Reference proteome</keyword>
<protein>
    <submittedName>
        <fullName evidence="1">Uncharacterized protein</fullName>
    </submittedName>
</protein>
<evidence type="ECO:0000313" key="2">
    <source>
        <dbReference type="Proteomes" id="UP001056120"/>
    </source>
</evidence>
<accession>A0ACB9IYP3</accession>
<reference evidence="2" key="1">
    <citation type="journal article" date="2022" name="Mol. Ecol. Resour.">
        <title>The genomes of chicory, endive, great burdock and yacon provide insights into Asteraceae palaeo-polyploidization history and plant inulin production.</title>
        <authorList>
            <person name="Fan W."/>
            <person name="Wang S."/>
            <person name="Wang H."/>
            <person name="Wang A."/>
            <person name="Jiang F."/>
            <person name="Liu H."/>
            <person name="Zhao H."/>
            <person name="Xu D."/>
            <person name="Zhang Y."/>
        </authorList>
    </citation>
    <scope>NUCLEOTIDE SEQUENCE [LARGE SCALE GENOMIC DNA]</scope>
    <source>
        <strain evidence="2">cv. Yunnan</strain>
    </source>
</reference>
<organism evidence="1 2">
    <name type="scientific">Smallanthus sonchifolius</name>
    <dbReference type="NCBI Taxonomy" id="185202"/>
    <lineage>
        <taxon>Eukaryota</taxon>
        <taxon>Viridiplantae</taxon>
        <taxon>Streptophyta</taxon>
        <taxon>Embryophyta</taxon>
        <taxon>Tracheophyta</taxon>
        <taxon>Spermatophyta</taxon>
        <taxon>Magnoliopsida</taxon>
        <taxon>eudicotyledons</taxon>
        <taxon>Gunneridae</taxon>
        <taxon>Pentapetalae</taxon>
        <taxon>asterids</taxon>
        <taxon>campanulids</taxon>
        <taxon>Asterales</taxon>
        <taxon>Asteraceae</taxon>
        <taxon>Asteroideae</taxon>
        <taxon>Heliantheae alliance</taxon>
        <taxon>Millerieae</taxon>
        <taxon>Smallanthus</taxon>
    </lineage>
</organism>
<sequence length="324" mass="36322">MPSVHRSRIDTFELKVKLERRIGSQMAQKYFNLVTRYLSLKLGKSEFNKLCVGLIGRENVPLHNELIKAAVINASFSNTPPPNQVKHDGQMSSKVANASHSRTGLQSVFPQSPKKIRTPSLRERKFKDRPSPLGLHEKVQEQQSATELFSLGSKPPIEVTSVEDGEEVDQNATSPGIHSRSPVRTPFGINIHSKETRKLLNVGSSSDSHTDTCHYTGQLPPTSSLANRLKHKLKMEGLDISIDCSNVLNNGLDSFLKRVIKPSLELASSRCLKHPNRSFSSSMLDLRVATETNPKILGEDWPIQLEEIYFFDLEHNWHATKLKS</sequence>
<name>A0ACB9IYP3_9ASTR</name>
<gene>
    <name evidence="1" type="ORF">L1987_18121</name>
</gene>
<dbReference type="EMBL" id="CM042023">
    <property type="protein sequence ID" value="KAI3813399.1"/>
    <property type="molecule type" value="Genomic_DNA"/>
</dbReference>
<proteinExistence type="predicted"/>
<evidence type="ECO:0000313" key="1">
    <source>
        <dbReference type="EMBL" id="KAI3813399.1"/>
    </source>
</evidence>
<comment type="caution">
    <text evidence="1">The sequence shown here is derived from an EMBL/GenBank/DDBJ whole genome shotgun (WGS) entry which is preliminary data.</text>
</comment>